<dbReference type="EnsemblPlants" id="PGSC0003DMT400095548">
    <property type="protein sequence ID" value="PGSC0003DMT400095548"/>
    <property type="gene ID" value="PGSC0003DMG400045119"/>
</dbReference>
<evidence type="ECO:0000313" key="2">
    <source>
        <dbReference type="EnsemblPlants" id="PGSC0003DMT400095548"/>
    </source>
</evidence>
<dbReference type="Proteomes" id="UP000011115">
    <property type="component" value="Unassembled WGS sequence"/>
</dbReference>
<dbReference type="OMA" id="TTMNPRQ"/>
<organism evidence="2 3">
    <name type="scientific">Solanum tuberosum</name>
    <name type="common">Potato</name>
    <dbReference type="NCBI Taxonomy" id="4113"/>
    <lineage>
        <taxon>Eukaryota</taxon>
        <taxon>Viridiplantae</taxon>
        <taxon>Streptophyta</taxon>
        <taxon>Embryophyta</taxon>
        <taxon>Tracheophyta</taxon>
        <taxon>Spermatophyta</taxon>
        <taxon>Magnoliopsida</taxon>
        <taxon>eudicotyledons</taxon>
        <taxon>Gunneridae</taxon>
        <taxon>Pentapetalae</taxon>
        <taxon>asterids</taxon>
        <taxon>lamiids</taxon>
        <taxon>Solanales</taxon>
        <taxon>Solanaceae</taxon>
        <taxon>Solanoideae</taxon>
        <taxon>Solaneae</taxon>
        <taxon>Solanum</taxon>
    </lineage>
</organism>
<proteinExistence type="predicted"/>
<dbReference type="HOGENOM" id="CLU_111352_0_0_1"/>
<dbReference type="InParanoid" id="M1DWJ6"/>
<dbReference type="AlphaFoldDB" id="M1DWJ6"/>
<dbReference type="Gramene" id="PGSC0003DMT400095548">
    <property type="protein sequence ID" value="PGSC0003DMT400095548"/>
    <property type="gene ID" value="PGSC0003DMG400045119"/>
</dbReference>
<feature type="region of interest" description="Disordered" evidence="1">
    <location>
        <begin position="1"/>
        <end position="28"/>
    </location>
</feature>
<evidence type="ECO:0000256" key="1">
    <source>
        <dbReference type="SAM" id="MobiDB-lite"/>
    </source>
</evidence>
<feature type="compositionally biased region" description="Polar residues" evidence="1">
    <location>
        <begin position="1"/>
        <end position="23"/>
    </location>
</feature>
<protein>
    <submittedName>
        <fullName evidence="2">Integrase core domain containing protein</fullName>
    </submittedName>
</protein>
<keyword evidence="3" id="KW-1185">Reference proteome</keyword>
<dbReference type="eggNOG" id="KOG0017">
    <property type="taxonomic scope" value="Eukaryota"/>
</dbReference>
<reference evidence="2" key="2">
    <citation type="submission" date="2015-06" db="UniProtKB">
        <authorList>
            <consortium name="EnsemblPlants"/>
        </authorList>
    </citation>
    <scope>IDENTIFICATION</scope>
    <source>
        <strain evidence="2">DM1-3 516 R44</strain>
    </source>
</reference>
<sequence>MTQLSTTMNPRQPGTLPSNTIHNPKNDGHCIAVTTRGVKQTIDPPMPSVVDVEIGKEDDVVEVREESENATEKEAEISQKVVPIPRPPPPFPQKLVKKTEDGKYRRFITMLKQLSINVPLINALEQMPGVESGTEVQIEERVDVEALAAFMMNFDSDGIEEYNELVAALDRCEY</sequence>
<dbReference type="PaxDb" id="4113-PGSC0003DMT400095548"/>
<accession>M1DWJ6</accession>
<name>M1DWJ6_SOLTU</name>
<reference evidence="3" key="1">
    <citation type="journal article" date="2011" name="Nature">
        <title>Genome sequence and analysis of the tuber crop potato.</title>
        <authorList>
            <consortium name="The Potato Genome Sequencing Consortium"/>
        </authorList>
    </citation>
    <scope>NUCLEOTIDE SEQUENCE [LARGE SCALE GENOMIC DNA]</scope>
    <source>
        <strain evidence="3">cv. DM1-3 516 R44</strain>
    </source>
</reference>
<evidence type="ECO:0000313" key="3">
    <source>
        <dbReference type="Proteomes" id="UP000011115"/>
    </source>
</evidence>